<comment type="subcellular location">
    <subcellularLocation>
        <location evidence="2">Chromosome</location>
        <location evidence="2">Telomere</location>
    </subcellularLocation>
    <subcellularLocation>
        <location evidence="1">Nucleus</location>
    </subcellularLocation>
</comment>
<dbReference type="GO" id="GO:0003678">
    <property type="term" value="F:DNA helicase activity"/>
    <property type="evidence" value="ECO:0007669"/>
    <property type="project" value="UniProtKB-EC"/>
</dbReference>
<keyword evidence="16" id="KW-0539">Nucleus</keyword>
<keyword evidence="6" id="KW-0158">Chromosome</keyword>
<dbReference type="EMBL" id="HG937694">
    <property type="protein sequence ID" value="CDP38554.1"/>
    <property type="molecule type" value="Genomic_DNA"/>
</dbReference>
<dbReference type="SUPFAM" id="SSF100939">
    <property type="entry name" value="SPOC domain-like"/>
    <property type="match status" value="1"/>
</dbReference>
<dbReference type="InterPro" id="IPR006164">
    <property type="entry name" value="DNA_bd_Ku70/Ku80"/>
</dbReference>
<evidence type="ECO:0000256" key="18">
    <source>
        <dbReference type="SAM" id="MobiDB-lite"/>
    </source>
</evidence>
<reference evidence="20" key="2">
    <citation type="submission" date="2014-06" db="EMBL/GenBank/DDBJ databases">
        <title>The complete genome of Blastobotrys (Arxula) adeninivorans LS3 - a yeast of biotechnological interest.</title>
        <authorList>
            <person name="Kunze G."/>
            <person name="Gaillardin C."/>
            <person name="Czernicka M."/>
            <person name="Durrens P."/>
            <person name="Martin T."/>
            <person name="Boer E."/>
            <person name="Gabaldon T."/>
            <person name="Cruz J."/>
            <person name="Talla E."/>
            <person name="Marck C."/>
            <person name="Goffeau A."/>
            <person name="Barbe V."/>
            <person name="Baret P."/>
            <person name="Baronian K."/>
            <person name="Beier S."/>
            <person name="Bleykasten C."/>
            <person name="Bode R."/>
            <person name="Casaregola S."/>
            <person name="Despons L."/>
            <person name="Fairhead C."/>
            <person name="Giersberg M."/>
            <person name="Gierski P."/>
            <person name="Hahnel U."/>
            <person name="Hartmann A."/>
            <person name="Jankowska D."/>
            <person name="Jubin C."/>
            <person name="Jung P."/>
            <person name="Lafontaine I."/>
            <person name="Leh-Louis V."/>
            <person name="Lemaire M."/>
            <person name="Marcet-Houben M."/>
            <person name="Mascher M."/>
            <person name="Morel G."/>
            <person name="Richard G.-F."/>
            <person name="Riechen J."/>
            <person name="Sacerdot C."/>
            <person name="Sarkar A."/>
            <person name="Savel G."/>
            <person name="Schacherer J."/>
            <person name="Sherman D."/>
            <person name="Straub M.-L."/>
            <person name="Stein N."/>
            <person name="Thierry A."/>
            <person name="Trautwein-Schult A."/>
            <person name="Westhof E."/>
            <person name="Worch S."/>
            <person name="Dujon B."/>
            <person name="Souciet J.-L."/>
            <person name="Wincker P."/>
            <person name="Scholz U."/>
            <person name="Neuveglise N."/>
        </authorList>
    </citation>
    <scope>NUCLEOTIDE SEQUENCE</scope>
    <source>
        <strain evidence="20">LS3</strain>
    </source>
</reference>
<evidence type="ECO:0000256" key="16">
    <source>
        <dbReference type="ARBA" id="ARBA00023242"/>
    </source>
</evidence>
<evidence type="ECO:0000256" key="12">
    <source>
        <dbReference type="ARBA" id="ARBA00022895"/>
    </source>
</evidence>
<evidence type="ECO:0000256" key="2">
    <source>
        <dbReference type="ARBA" id="ARBA00004574"/>
    </source>
</evidence>
<dbReference type="GO" id="GO:0042162">
    <property type="term" value="F:telomeric DNA binding"/>
    <property type="evidence" value="ECO:0007669"/>
    <property type="project" value="InterPro"/>
</dbReference>
<dbReference type="Pfam" id="PF08785">
    <property type="entry name" value="Ku_PK_bind"/>
    <property type="match status" value="1"/>
</dbReference>
<keyword evidence="13" id="KW-0238">DNA-binding</keyword>
<dbReference type="PhylomeDB" id="A0A060TCM3"/>
<dbReference type="GO" id="GO:0003690">
    <property type="term" value="F:double-stranded DNA binding"/>
    <property type="evidence" value="ECO:0007669"/>
    <property type="project" value="TreeGrafter"/>
</dbReference>
<evidence type="ECO:0000256" key="6">
    <source>
        <dbReference type="ARBA" id="ARBA00022454"/>
    </source>
</evidence>
<evidence type="ECO:0000256" key="9">
    <source>
        <dbReference type="ARBA" id="ARBA00022801"/>
    </source>
</evidence>
<keyword evidence="15" id="KW-0234">DNA repair</keyword>
<dbReference type="CDD" id="cd00873">
    <property type="entry name" value="KU80"/>
    <property type="match status" value="1"/>
</dbReference>
<evidence type="ECO:0000256" key="7">
    <source>
        <dbReference type="ARBA" id="ARBA00022741"/>
    </source>
</evidence>
<feature type="domain" description="Ku" evidence="19">
    <location>
        <begin position="295"/>
        <end position="435"/>
    </location>
</feature>
<evidence type="ECO:0000259" key="19">
    <source>
        <dbReference type="SMART" id="SM00559"/>
    </source>
</evidence>
<dbReference type="SUPFAM" id="SSF101420">
    <property type="entry name" value="C-terminal domain of Ku80"/>
    <property type="match status" value="1"/>
</dbReference>
<keyword evidence="9" id="KW-0378">Hydrolase</keyword>
<dbReference type="SMART" id="SM00559">
    <property type="entry name" value="Ku78"/>
    <property type="match status" value="1"/>
</dbReference>
<evidence type="ECO:0000256" key="14">
    <source>
        <dbReference type="ARBA" id="ARBA00023172"/>
    </source>
</evidence>
<evidence type="ECO:0000256" key="4">
    <source>
        <dbReference type="ARBA" id="ARBA00012551"/>
    </source>
</evidence>
<dbReference type="GO" id="GO:0003684">
    <property type="term" value="F:damaged DNA binding"/>
    <property type="evidence" value="ECO:0007669"/>
    <property type="project" value="InterPro"/>
</dbReference>
<sequence>MGSPHGGRSNSDLQWMTEYVERVISDKVIAGRKTDQLLVIAARTDENREENGDKFVNVEDDDDEDATFSTFTLDKLRKVQSQLEPSTTDEGDLLVTMEKAIDAITGYTGTKKYKKNLVVLSNFTYRSNLPEDQEQQKVKELADTLIDNNIVLKVYGADFPDEEQAMDWPSDVDCINERKHNYELFKAMADRLNSSGTIQSRPDEDRAIFKTYDLVYTSLSIPSVRTVKPMRKYQGTLSFGDRRTISTHRAFDIPIEGFACTKKAVTPRAKKIVLEPDGTKRDVKDNRDYYVEGSEDPIDKADLVKGYLYGSEIVPFTEHDELVFKAPLDIEEDPGLQILGFVRNPPHWFEMSETDLIVAPSGNLSAAMALSSLSFAMSDSETCAIARFLKKKGDMVKVVLLSPFFDAGGIDCLAMCELPFAEDIRDYKFPSLLHPKTVTGKDVDPDSKQGKELIPTAEMDQVMGEYVDKMDLMNVYNSEKGESEEYFVLEESYNPTIHNINHAIRMCAINDDTDTLPDPVPAVTRFQRPPMAVTDDASKTFIKLEEVLGIKRVLTARELNEIRKQQTQEKRVKQDLDVDAILNKTEKDVQVKNEPQREESIEQKTKSEPVERPVTVEDFGIDEVTQVTEDNAIPDFKNMVQQGKVETACQQMSSVIKQLIEDNSAGDDRIIELVGTLREVCKDHGMDEWYANVYEDMTEDAPKRLIKKLNQLEDE</sequence>
<dbReference type="GO" id="GO:0005524">
    <property type="term" value="F:ATP binding"/>
    <property type="evidence" value="ECO:0007669"/>
    <property type="project" value="UniProtKB-KW"/>
</dbReference>
<evidence type="ECO:0000256" key="8">
    <source>
        <dbReference type="ARBA" id="ARBA00022763"/>
    </source>
</evidence>
<dbReference type="Gene3D" id="2.40.290.10">
    <property type="match status" value="1"/>
</dbReference>
<dbReference type="Pfam" id="PF02735">
    <property type="entry name" value="Ku"/>
    <property type="match status" value="1"/>
</dbReference>
<evidence type="ECO:0000256" key="5">
    <source>
        <dbReference type="ARBA" id="ARBA00021792"/>
    </source>
</evidence>
<evidence type="ECO:0000256" key="1">
    <source>
        <dbReference type="ARBA" id="ARBA00004123"/>
    </source>
</evidence>
<keyword evidence="14" id="KW-0233">DNA recombination</keyword>
<keyword evidence="8" id="KW-0227">DNA damage</keyword>
<dbReference type="InterPro" id="IPR024193">
    <property type="entry name" value="Ku80"/>
</dbReference>
<dbReference type="Gene3D" id="1.25.40.240">
    <property type="entry name" value="Ku, C-terminal domain"/>
    <property type="match status" value="1"/>
</dbReference>
<evidence type="ECO:0000256" key="3">
    <source>
        <dbReference type="ARBA" id="ARBA00007726"/>
    </source>
</evidence>
<dbReference type="Gene3D" id="1.10.1600.10">
    <property type="match status" value="1"/>
</dbReference>
<keyword evidence="11" id="KW-0067">ATP-binding</keyword>
<dbReference type="SUPFAM" id="SSF53300">
    <property type="entry name" value="vWA-like"/>
    <property type="match status" value="1"/>
</dbReference>
<evidence type="ECO:0000256" key="15">
    <source>
        <dbReference type="ARBA" id="ARBA00023204"/>
    </source>
</evidence>
<organism evidence="20">
    <name type="scientific">Blastobotrys adeninivorans</name>
    <name type="common">Yeast</name>
    <name type="synonym">Arxula adeninivorans</name>
    <dbReference type="NCBI Taxonomy" id="409370"/>
    <lineage>
        <taxon>Eukaryota</taxon>
        <taxon>Fungi</taxon>
        <taxon>Dikarya</taxon>
        <taxon>Ascomycota</taxon>
        <taxon>Saccharomycotina</taxon>
        <taxon>Dipodascomycetes</taxon>
        <taxon>Dipodascales</taxon>
        <taxon>Trichomonascaceae</taxon>
        <taxon>Blastobotrys</taxon>
    </lineage>
</organism>
<evidence type="ECO:0000256" key="11">
    <source>
        <dbReference type="ARBA" id="ARBA00022840"/>
    </source>
</evidence>
<evidence type="ECO:0000313" key="20">
    <source>
        <dbReference type="EMBL" id="CDP38554.1"/>
    </source>
</evidence>
<accession>A0A060TCM3</accession>
<comment type="similarity">
    <text evidence="3">Belongs to the ku80 family.</text>
</comment>
<dbReference type="PANTHER" id="PTHR12604">
    <property type="entry name" value="KU AUTOANTIGEN DNA HELICASE"/>
    <property type="match status" value="1"/>
</dbReference>
<reference evidence="20" key="1">
    <citation type="submission" date="2014-02" db="EMBL/GenBank/DDBJ databases">
        <authorList>
            <person name="Genoscope - CEA"/>
        </authorList>
    </citation>
    <scope>NUCLEOTIDE SEQUENCE</scope>
    <source>
        <strain evidence="20">LS3</strain>
    </source>
</reference>
<dbReference type="AlphaFoldDB" id="A0A060TCM3"/>
<dbReference type="GO" id="GO:0016787">
    <property type="term" value="F:hydrolase activity"/>
    <property type="evidence" value="ECO:0007669"/>
    <property type="project" value="UniProtKB-KW"/>
</dbReference>
<proteinExistence type="inferred from homology"/>
<dbReference type="GO" id="GO:0000723">
    <property type="term" value="P:telomere maintenance"/>
    <property type="evidence" value="ECO:0007669"/>
    <property type="project" value="InterPro"/>
</dbReference>
<dbReference type="Gene3D" id="3.40.50.410">
    <property type="entry name" value="von Willebrand factor, type A domain"/>
    <property type="match status" value="1"/>
</dbReference>
<dbReference type="InterPro" id="IPR036465">
    <property type="entry name" value="vWFA_dom_sf"/>
</dbReference>
<dbReference type="PANTHER" id="PTHR12604:SF4">
    <property type="entry name" value="X-RAY REPAIR CROSS-COMPLEMENTING PROTEIN 5"/>
    <property type="match status" value="1"/>
</dbReference>
<dbReference type="InterPro" id="IPR016194">
    <property type="entry name" value="SPOC-like_C_dom_sf"/>
</dbReference>
<dbReference type="InterPro" id="IPR036494">
    <property type="entry name" value="Ku_C_sf"/>
</dbReference>
<protein>
    <recommendedName>
        <fullName evidence="5">ATP-dependent DNA helicase II subunit 2</fullName>
        <ecNumber evidence="4">3.6.4.12</ecNumber>
    </recommendedName>
    <alternativeName>
        <fullName evidence="17">ATP-dependent DNA helicase II subunit Ku80</fullName>
    </alternativeName>
</protein>
<evidence type="ECO:0000256" key="17">
    <source>
        <dbReference type="ARBA" id="ARBA00031847"/>
    </source>
</evidence>
<evidence type="ECO:0000256" key="10">
    <source>
        <dbReference type="ARBA" id="ARBA00022806"/>
    </source>
</evidence>
<name>A0A060TCM3_BLAAD</name>
<dbReference type="GO" id="GO:0043564">
    <property type="term" value="C:Ku70:Ku80 complex"/>
    <property type="evidence" value="ECO:0007669"/>
    <property type="project" value="InterPro"/>
</dbReference>
<dbReference type="GO" id="GO:0006310">
    <property type="term" value="P:DNA recombination"/>
    <property type="evidence" value="ECO:0007669"/>
    <property type="project" value="UniProtKB-KW"/>
</dbReference>
<keyword evidence="10" id="KW-0347">Helicase</keyword>
<feature type="region of interest" description="Disordered" evidence="18">
    <location>
        <begin position="590"/>
        <end position="610"/>
    </location>
</feature>
<evidence type="ECO:0000256" key="13">
    <source>
        <dbReference type="ARBA" id="ARBA00023125"/>
    </source>
</evidence>
<dbReference type="EC" id="3.6.4.12" evidence="4"/>
<keyword evidence="7" id="KW-0547">Nucleotide-binding</keyword>
<dbReference type="GO" id="GO:0006303">
    <property type="term" value="P:double-strand break repair via nonhomologous end joining"/>
    <property type="evidence" value="ECO:0007669"/>
    <property type="project" value="InterPro"/>
</dbReference>
<gene>
    <name evidence="20" type="ORF">GNLVRS02_ARAD1D37246g</name>
</gene>
<keyword evidence="12" id="KW-0779">Telomere</keyword>
<dbReference type="InterPro" id="IPR014893">
    <property type="entry name" value="Ku_PK_bind"/>
</dbReference>
<dbReference type="GO" id="GO:0000781">
    <property type="term" value="C:chromosome, telomeric region"/>
    <property type="evidence" value="ECO:0007669"/>
    <property type="project" value="UniProtKB-SubCell"/>
</dbReference>